<keyword evidence="3" id="KW-1185">Reference proteome</keyword>
<gene>
    <name evidence="2" type="ORF">TBC1_12678</name>
</gene>
<dbReference type="STRING" id="1678841.TBC1_12678"/>
<accession>A0A0S7C6A8</accession>
<organism evidence="2">
    <name type="scientific">Lentimicrobium saccharophilum</name>
    <dbReference type="NCBI Taxonomy" id="1678841"/>
    <lineage>
        <taxon>Bacteria</taxon>
        <taxon>Pseudomonadati</taxon>
        <taxon>Bacteroidota</taxon>
        <taxon>Bacteroidia</taxon>
        <taxon>Bacteroidales</taxon>
        <taxon>Lentimicrobiaceae</taxon>
        <taxon>Lentimicrobium</taxon>
    </lineage>
</organism>
<dbReference type="InterPro" id="IPR043781">
    <property type="entry name" value="DUF5723"/>
</dbReference>
<feature type="domain" description="DUF5723" evidence="1">
    <location>
        <begin position="47"/>
        <end position="451"/>
    </location>
</feature>
<reference evidence="2" key="1">
    <citation type="journal article" date="2015" name="Genome Announc.">
        <title>Draft Genome Sequence of Bacteroidales Strain TBC1, a Novel Isolate from a Methanogenic Wastewater Treatment System.</title>
        <authorList>
            <person name="Tourlousse D.M."/>
            <person name="Matsuura N."/>
            <person name="Sun L."/>
            <person name="Toyonaga M."/>
            <person name="Kuroda K."/>
            <person name="Ohashi A."/>
            <person name="Cruz R."/>
            <person name="Yamaguchi T."/>
            <person name="Sekiguchi Y."/>
        </authorList>
    </citation>
    <scope>NUCLEOTIDE SEQUENCE [LARGE SCALE GENOMIC DNA]</scope>
    <source>
        <strain evidence="2">TBC1</strain>
    </source>
</reference>
<name>A0A0S7C6A8_9BACT</name>
<evidence type="ECO:0000259" key="1">
    <source>
        <dbReference type="Pfam" id="PF18990"/>
    </source>
</evidence>
<proteinExistence type="predicted"/>
<dbReference type="RefSeq" id="WP_137305780.1">
    <property type="nucleotide sequence ID" value="NZ_DF968183.1"/>
</dbReference>
<evidence type="ECO:0000313" key="3">
    <source>
        <dbReference type="Proteomes" id="UP000053091"/>
    </source>
</evidence>
<dbReference type="Pfam" id="PF18990">
    <property type="entry name" value="DUF5723"/>
    <property type="match status" value="1"/>
</dbReference>
<dbReference type="Proteomes" id="UP000053091">
    <property type="component" value="Unassembled WGS sequence"/>
</dbReference>
<dbReference type="EMBL" id="DF968183">
    <property type="protein sequence ID" value="GAP44864.1"/>
    <property type="molecule type" value="Genomic_DNA"/>
</dbReference>
<protein>
    <recommendedName>
        <fullName evidence="1">DUF5723 domain-containing protein</fullName>
    </recommendedName>
</protein>
<sequence length="498" mass="56704">MLRLRISLYLLPVILAFSGYVRAQEMNGFVHSNYSGITGSLINPTSILNSKLYLDINLVGIHLNVDNNYIFLAKDEYRFSRFLEPDPVFPEHIEEVSGDSRNFYDLYNTDHKNAFSQVRIIGPSAMFALGSQAFGISTGYRVLASGHRIPYDLAKFAVEGLDYYPQQRINYINQNDFRAAAMAFAEVSGTYSAIIYRRNREHWTAGITLKGLFGTGGAYGYADNIDYVIPNSDTIIVNNVNGSLGMSLPVDYRNNDVLLPENLIQGSGFGVDLGITYQKKMQGHSTKVYSAPCEIPYQPYLFRLGISLLDLGRVTFRKNTQWMEMQDASANWYDVRDNDYNSLDELFRTISYEFSGDSTRLIDESSFSVSLPTAVSLQADFKVIKDFYVNSSLVHPLVLQDAAVVRPSQLSVTPRYENRFFELAVPFTLYNYRYPRLGLSARFYRFIIGTDKLGGFFGMNDFKGLDLYIMVKLQFERGNCRNFNKKYGCGNLEYLQQY</sequence>
<evidence type="ECO:0000313" key="2">
    <source>
        <dbReference type="EMBL" id="GAP44864.1"/>
    </source>
</evidence>
<dbReference type="OrthoDB" id="1489601at2"/>
<dbReference type="AlphaFoldDB" id="A0A0S7C6A8"/>